<sequence>MKLPTAGTSKKGLFSQQDYLAPLPIPTGQSAVDMLNVIWCKNDVYLDVGSYNISLGVMVLWPMIVLMLSIGYATNDSDVYWYGAYTLAIPIVFFIYMLLQPAPLPIRFNRQRREVCIPLKDGKHWIVPWESVSAVASVHSTFSQVGKHSMGMLFIGFDNPDPHAKAEDKHFSIGFNCGSDEGSMAQWECMRSFMEMGPHVVKDESARFHYTKGILATYIDSLFIAAKRKGWFMTLLWEGFCGVFIFNSFLIDALERLKLYPLPEFISPDIIEWSKPLPPDQWAKRSPELEIAIAQREAELAAQAG</sequence>
<feature type="transmembrane region" description="Helical" evidence="1">
    <location>
        <begin position="79"/>
        <end position="99"/>
    </location>
</feature>
<keyword evidence="1" id="KW-1133">Transmembrane helix</keyword>
<dbReference type="EMBL" id="LLWH01000166">
    <property type="protein sequence ID" value="KQB53475.1"/>
    <property type="molecule type" value="Genomic_DNA"/>
</dbReference>
<comment type="caution">
    <text evidence="2">The sequence shown here is derived from an EMBL/GenBank/DDBJ whole genome shotgun (WGS) entry which is preliminary data.</text>
</comment>
<evidence type="ECO:0000313" key="2">
    <source>
        <dbReference type="EMBL" id="KQB53475.1"/>
    </source>
</evidence>
<evidence type="ECO:0000256" key="1">
    <source>
        <dbReference type="SAM" id="Phobius"/>
    </source>
</evidence>
<name>A0A0Q0YW05_9PSED</name>
<keyword evidence="1" id="KW-0472">Membrane</keyword>
<feature type="transmembrane region" description="Helical" evidence="1">
    <location>
        <begin position="231"/>
        <end position="251"/>
    </location>
</feature>
<reference evidence="2 3" key="1">
    <citation type="submission" date="2015-10" db="EMBL/GenBank/DDBJ databases">
        <title>Pseudomonas helleri sp. nov. and Pseudomonas weihenstephanensis sp. nov., isolated from raw cows milk.</title>
        <authorList>
            <person name="Von Neubeck M."/>
            <person name="Huptas C."/>
            <person name="Wenning M."/>
            <person name="Scherer S."/>
        </authorList>
    </citation>
    <scope>NUCLEOTIDE SEQUENCE [LARGE SCALE GENOMIC DNA]</scope>
    <source>
        <strain evidence="2 3">BSTT44</strain>
    </source>
</reference>
<keyword evidence="1" id="KW-0812">Transmembrane</keyword>
<dbReference type="STRING" id="1563157.AQS70_10135"/>
<evidence type="ECO:0000313" key="3">
    <source>
        <dbReference type="Proteomes" id="UP000050342"/>
    </source>
</evidence>
<keyword evidence="3" id="KW-1185">Reference proteome</keyword>
<dbReference type="AlphaFoldDB" id="A0A0Q0YW05"/>
<accession>A0A0Q0YW05</accession>
<feature type="transmembrane region" description="Helical" evidence="1">
    <location>
        <begin position="51"/>
        <end position="73"/>
    </location>
</feature>
<proteinExistence type="predicted"/>
<gene>
    <name evidence="2" type="ORF">AQS70_10135</name>
</gene>
<dbReference type="Proteomes" id="UP000050342">
    <property type="component" value="Unassembled WGS sequence"/>
</dbReference>
<dbReference type="RefSeq" id="WP_055103052.1">
    <property type="nucleotide sequence ID" value="NZ_LLWH01000166.1"/>
</dbReference>
<protein>
    <submittedName>
        <fullName evidence="2">Uncharacterized protein</fullName>
    </submittedName>
</protein>
<dbReference type="OrthoDB" id="6912497at2"/>
<organism evidence="2 3">
    <name type="scientific">Pseudomonas endophytica</name>
    <dbReference type="NCBI Taxonomy" id="1563157"/>
    <lineage>
        <taxon>Bacteria</taxon>
        <taxon>Pseudomonadati</taxon>
        <taxon>Pseudomonadota</taxon>
        <taxon>Gammaproteobacteria</taxon>
        <taxon>Pseudomonadales</taxon>
        <taxon>Pseudomonadaceae</taxon>
        <taxon>Pseudomonas</taxon>
    </lineage>
</organism>